<dbReference type="InterPro" id="IPR032675">
    <property type="entry name" value="LRR_dom_sf"/>
</dbReference>
<dbReference type="EMBL" id="ADMD01000002">
    <property type="protein sequence ID" value="EJZ84346.1"/>
    <property type="molecule type" value="Genomic_DNA"/>
</dbReference>
<comment type="caution">
    <text evidence="2">The sequence shown here is derived from an EMBL/GenBank/DDBJ whole genome shotgun (WGS) entry which is preliminary data.</text>
</comment>
<dbReference type="HOGENOM" id="CLU_415465_0_0_11"/>
<protein>
    <submittedName>
        <fullName evidence="2">Uncharacterized protein</fullName>
    </submittedName>
</protein>
<gene>
    <name evidence="2" type="ORF">HMPREF9451_00656</name>
</gene>
<keyword evidence="3" id="KW-1185">Reference proteome</keyword>
<dbReference type="InterPro" id="IPR026906">
    <property type="entry name" value="LRR_5"/>
</dbReference>
<dbReference type="InParanoid" id="K0YLG6"/>
<reference evidence="2 3" key="1">
    <citation type="submission" date="2012-08" db="EMBL/GenBank/DDBJ databases">
        <title>The Genome Sequence of Slackia piriformis YIT 12062.</title>
        <authorList>
            <consortium name="The Broad Institute Genome Sequencing Platform"/>
            <person name="Earl A."/>
            <person name="Ward D."/>
            <person name="Feldgarden M."/>
            <person name="Gevers D."/>
            <person name="Morotomi M."/>
            <person name="Walker B."/>
            <person name="Young S.K."/>
            <person name="Zeng Q."/>
            <person name="Gargeya S."/>
            <person name="Fitzgerald M."/>
            <person name="Haas B."/>
            <person name="Abouelleil A."/>
            <person name="Alvarado L."/>
            <person name="Arachchi H.M."/>
            <person name="Berlin A.M."/>
            <person name="Chapman S.B."/>
            <person name="Goldberg J."/>
            <person name="Griggs A."/>
            <person name="Gujja S."/>
            <person name="Hansen M."/>
            <person name="Howarth C."/>
            <person name="Imamovic A."/>
            <person name="Larimer J."/>
            <person name="McCowen C."/>
            <person name="Montmayeur A."/>
            <person name="Murphy C."/>
            <person name="Neiman D."/>
            <person name="Pearson M."/>
            <person name="Priest M."/>
            <person name="Roberts A."/>
            <person name="Saif S."/>
            <person name="Shea T."/>
            <person name="Sisk P."/>
            <person name="Sykes S."/>
            <person name="Wortman J."/>
            <person name="Nusbaum C."/>
            <person name="Birren B."/>
        </authorList>
    </citation>
    <scope>NUCLEOTIDE SEQUENCE [LARGE SCALE GENOMIC DNA]</scope>
    <source>
        <strain evidence="2 3">YIT 12062</strain>
    </source>
</reference>
<accession>K0YLG6</accession>
<evidence type="ECO:0000313" key="2">
    <source>
        <dbReference type="EMBL" id="EJZ84346.1"/>
    </source>
</evidence>
<sequence>MEARMRKALESVLFFDETTPVKELIGRCANEPLHLLGEASTLLAGPGSIFSLWRQAQSYSLLAADLHSFARDAGLPRSGLVLRLPSSIDGVPLTRISSEAFRSWLSYGISIRILILPEGMEEISDEALSPLCFEHCHLPSTLERFGARNVRWNKLTCYPRRVRYSVSEENTSFSAKDGSLLSADGRTLVAQSYPFSDTVSIPDGTVAIRPDAFMHTPRPPKTILCPDSLETVDDLVDEFTVWTCRQNGNLARSIRARGGYTVSQEGEEEDGIVYDKAGDTASLILCRPDRDKTTILDTIDGAALRTIGARSLKGAIETLALPAHVRTVEDGNAPRPCQKLVLNEGLEMIGDRCFSELAAESPVRIPRSVRTIGKGSFSGTMLGFDALDAIVAIPGGSHALFKPCRYLENEKGELVCAGPCNNDKEAKGPKRPASTESETPGRNASIVPFDMNAYDTMLLSGRHVKNKSKALLFRFESGIALPEASAREFARLLRGDNKSVLELIATASDAPRTVRRLAQAGFYDNDLAEKQCEILRRARKTKALHVLMEWIAQQSPRKPEKPSARFAF</sequence>
<dbReference type="Proteomes" id="UP000006069">
    <property type="component" value="Unassembled WGS sequence"/>
</dbReference>
<organism evidence="2 3">
    <name type="scientific">Slackia piriformis YIT 12062</name>
    <dbReference type="NCBI Taxonomy" id="742818"/>
    <lineage>
        <taxon>Bacteria</taxon>
        <taxon>Bacillati</taxon>
        <taxon>Actinomycetota</taxon>
        <taxon>Coriobacteriia</taxon>
        <taxon>Eggerthellales</taxon>
        <taxon>Eggerthellaceae</taxon>
        <taxon>Slackia</taxon>
    </lineage>
</organism>
<feature type="region of interest" description="Disordered" evidence="1">
    <location>
        <begin position="421"/>
        <end position="444"/>
    </location>
</feature>
<evidence type="ECO:0000313" key="3">
    <source>
        <dbReference type="Proteomes" id="UP000006069"/>
    </source>
</evidence>
<dbReference type="Pfam" id="PF13306">
    <property type="entry name" value="LRR_5"/>
    <property type="match status" value="1"/>
</dbReference>
<dbReference type="Gene3D" id="3.80.10.10">
    <property type="entry name" value="Ribonuclease Inhibitor"/>
    <property type="match status" value="2"/>
</dbReference>
<evidence type="ECO:0000256" key="1">
    <source>
        <dbReference type="SAM" id="MobiDB-lite"/>
    </source>
</evidence>
<dbReference type="AlphaFoldDB" id="K0YLG6"/>
<name>K0YLG6_9ACTN</name>
<proteinExistence type="predicted"/>
<dbReference type="eggNOG" id="COG5492">
    <property type="taxonomic scope" value="Bacteria"/>
</dbReference>
<dbReference type="PATRIC" id="fig|742818.3.peg.710"/>